<dbReference type="SUPFAM" id="SSF55729">
    <property type="entry name" value="Acyl-CoA N-acyltransferases (Nat)"/>
    <property type="match status" value="1"/>
</dbReference>
<organism evidence="4 5">
    <name type="scientific">Isoalcanivorax pacificus W11-5</name>
    <dbReference type="NCBI Taxonomy" id="391936"/>
    <lineage>
        <taxon>Bacteria</taxon>
        <taxon>Pseudomonadati</taxon>
        <taxon>Pseudomonadota</taxon>
        <taxon>Gammaproteobacteria</taxon>
        <taxon>Oceanospirillales</taxon>
        <taxon>Alcanivoracaceae</taxon>
        <taxon>Isoalcanivorax</taxon>
    </lineage>
</organism>
<keyword evidence="2" id="KW-0012">Acyltransferase</keyword>
<dbReference type="HOGENOM" id="CLU_056607_6_4_6"/>
<dbReference type="AlphaFoldDB" id="A0A0B4XN59"/>
<evidence type="ECO:0000313" key="4">
    <source>
        <dbReference type="EMBL" id="AJD48190.1"/>
    </source>
</evidence>
<reference evidence="4 5" key="1">
    <citation type="journal article" date="2012" name="J. Bacteriol.">
        <title>Genome sequence of an alkane-degrading bacterium, Alcanivorax pacificus type strain W11-5, isolated from deep sea sediment.</title>
        <authorList>
            <person name="Lai Q."/>
            <person name="Shao Z."/>
        </authorList>
    </citation>
    <scope>NUCLEOTIDE SEQUENCE [LARGE SCALE GENOMIC DNA]</scope>
    <source>
        <strain evidence="4 5">W11-5</strain>
    </source>
</reference>
<protein>
    <submittedName>
        <fullName evidence="4">Acetyltransferase</fullName>
    </submittedName>
</protein>
<dbReference type="InterPro" id="IPR000182">
    <property type="entry name" value="GNAT_dom"/>
</dbReference>
<sequence>MAFTVIKTTWAEHEAALRVIREQVFIREQRVPDELEWDDQDGASVHFLALDGAGAPIGCIRLLPNGQMSRLSVLSEHRNQGIGKALLIAAEEEARGQGRDEIFLHAQTHATSFYEAAGFSVTGGIFLEADIPHRQMFKVLN</sequence>
<dbReference type="GO" id="GO:0016747">
    <property type="term" value="F:acyltransferase activity, transferring groups other than amino-acyl groups"/>
    <property type="evidence" value="ECO:0007669"/>
    <property type="project" value="InterPro"/>
</dbReference>
<dbReference type="PANTHER" id="PTHR43420">
    <property type="entry name" value="ACETYLTRANSFERASE"/>
    <property type="match status" value="1"/>
</dbReference>
<dbReference type="Proteomes" id="UP000006764">
    <property type="component" value="Chromosome"/>
</dbReference>
<dbReference type="RefSeq" id="WP_008737629.1">
    <property type="nucleotide sequence ID" value="NZ_CP004387.1"/>
</dbReference>
<dbReference type="EMBL" id="CP004387">
    <property type="protein sequence ID" value="AJD48190.1"/>
    <property type="molecule type" value="Genomic_DNA"/>
</dbReference>
<keyword evidence="1 4" id="KW-0808">Transferase</keyword>
<evidence type="ECO:0000259" key="3">
    <source>
        <dbReference type="PROSITE" id="PS51186"/>
    </source>
</evidence>
<dbReference type="Pfam" id="PF13673">
    <property type="entry name" value="Acetyltransf_10"/>
    <property type="match status" value="1"/>
</dbReference>
<name>A0A0B4XN59_9GAMM</name>
<dbReference type="PANTHER" id="PTHR43420:SF47">
    <property type="entry name" value="N-ACETYLTRANSFERASE DOMAIN-CONTAINING PROTEIN"/>
    <property type="match status" value="1"/>
</dbReference>
<proteinExistence type="predicted"/>
<dbReference type="KEGG" id="apac:S7S_08880"/>
<evidence type="ECO:0000256" key="1">
    <source>
        <dbReference type="ARBA" id="ARBA00022679"/>
    </source>
</evidence>
<dbReference type="STRING" id="391936.S7S_08880"/>
<dbReference type="InterPro" id="IPR050680">
    <property type="entry name" value="YpeA/RimI_acetyltransf"/>
</dbReference>
<dbReference type="CDD" id="cd04301">
    <property type="entry name" value="NAT_SF"/>
    <property type="match status" value="1"/>
</dbReference>
<feature type="domain" description="N-acetyltransferase" evidence="3">
    <location>
        <begin position="4"/>
        <end position="141"/>
    </location>
</feature>
<dbReference type="OrthoDB" id="9796171at2"/>
<evidence type="ECO:0000256" key="2">
    <source>
        <dbReference type="ARBA" id="ARBA00023315"/>
    </source>
</evidence>
<keyword evidence="5" id="KW-1185">Reference proteome</keyword>
<accession>A0A0B4XN59</accession>
<gene>
    <name evidence="4" type="ORF">S7S_08880</name>
</gene>
<evidence type="ECO:0000313" key="5">
    <source>
        <dbReference type="Proteomes" id="UP000006764"/>
    </source>
</evidence>
<dbReference type="Gene3D" id="3.40.630.30">
    <property type="match status" value="1"/>
</dbReference>
<dbReference type="PROSITE" id="PS51186">
    <property type="entry name" value="GNAT"/>
    <property type="match status" value="1"/>
</dbReference>
<dbReference type="InterPro" id="IPR016181">
    <property type="entry name" value="Acyl_CoA_acyltransferase"/>
</dbReference>